<sequence length="61" mass="7161">MQESYFGMGEIWEKFWEFEMRWQQGNKKEAICGIASPYDHSLSLCYALCNVSGLNLVHVER</sequence>
<evidence type="ECO:0000313" key="2">
    <source>
        <dbReference type="Proteomes" id="UP000266389"/>
    </source>
</evidence>
<proteinExistence type="predicted"/>
<dbReference type="Proteomes" id="UP000266389">
    <property type="component" value="Unassembled WGS sequence"/>
</dbReference>
<accession>A0A395LYX5</accession>
<dbReference type="EMBL" id="PHFL01000060">
    <property type="protein sequence ID" value="RFM23705.1"/>
    <property type="molecule type" value="Genomic_DNA"/>
</dbReference>
<gene>
    <name evidence="1" type="ORF">D0433_10090</name>
</gene>
<organism evidence="1 2">
    <name type="scientific">Candidatus Thermochlorobacter aerophilus</name>
    <dbReference type="NCBI Taxonomy" id="1868324"/>
    <lineage>
        <taxon>Bacteria</taxon>
        <taxon>Pseudomonadati</taxon>
        <taxon>Chlorobiota</taxon>
        <taxon>Chlorobiia</taxon>
        <taxon>Chlorobiales</taxon>
        <taxon>Candidatus Thermochlorobacteriaceae</taxon>
        <taxon>Candidatus Thermochlorobacter</taxon>
    </lineage>
</organism>
<comment type="caution">
    <text evidence="1">The sequence shown here is derived from an EMBL/GenBank/DDBJ whole genome shotgun (WGS) entry which is preliminary data.</text>
</comment>
<name>A0A395LYX5_9BACT</name>
<reference evidence="1 2" key="1">
    <citation type="journal article" date="2011" name="ISME J.">
        <title>Community ecology of hot spring cyanobacterial mats: predominant populations and their functional potential.</title>
        <authorList>
            <person name="Klatt C.G."/>
            <person name="Wood J.M."/>
            <person name="Rusch D.B."/>
            <person name="Bateson M.M."/>
            <person name="Hamamura N."/>
            <person name="Heidelberg J.F."/>
            <person name="Grossman A.R."/>
            <person name="Bhaya D."/>
            <person name="Cohan F.M."/>
            <person name="Kuhl M."/>
            <person name="Bryant D.A."/>
            <person name="Ward D.M."/>
        </authorList>
    </citation>
    <scope>NUCLEOTIDE SEQUENCE [LARGE SCALE GENOMIC DNA]</scope>
    <source>
        <strain evidence="1">OS</strain>
    </source>
</reference>
<protein>
    <submittedName>
        <fullName evidence="1">Uncharacterized protein</fullName>
    </submittedName>
</protein>
<evidence type="ECO:0000313" key="1">
    <source>
        <dbReference type="EMBL" id="RFM23705.1"/>
    </source>
</evidence>
<dbReference type="AlphaFoldDB" id="A0A395LYX5"/>